<dbReference type="AlphaFoldDB" id="A0A9J5W9U8"/>
<organism evidence="1 2">
    <name type="scientific">Solanum commersonii</name>
    <name type="common">Commerson's wild potato</name>
    <name type="synonym">Commerson's nightshade</name>
    <dbReference type="NCBI Taxonomy" id="4109"/>
    <lineage>
        <taxon>Eukaryota</taxon>
        <taxon>Viridiplantae</taxon>
        <taxon>Streptophyta</taxon>
        <taxon>Embryophyta</taxon>
        <taxon>Tracheophyta</taxon>
        <taxon>Spermatophyta</taxon>
        <taxon>Magnoliopsida</taxon>
        <taxon>eudicotyledons</taxon>
        <taxon>Gunneridae</taxon>
        <taxon>Pentapetalae</taxon>
        <taxon>asterids</taxon>
        <taxon>lamiids</taxon>
        <taxon>Solanales</taxon>
        <taxon>Solanaceae</taxon>
        <taxon>Solanoideae</taxon>
        <taxon>Solaneae</taxon>
        <taxon>Solanum</taxon>
    </lineage>
</organism>
<evidence type="ECO:0000313" key="2">
    <source>
        <dbReference type="Proteomes" id="UP000824120"/>
    </source>
</evidence>
<evidence type="ECO:0000313" key="1">
    <source>
        <dbReference type="EMBL" id="KAG5571888.1"/>
    </source>
</evidence>
<protein>
    <submittedName>
        <fullName evidence="1">Uncharacterized protein</fullName>
    </submittedName>
</protein>
<dbReference type="EMBL" id="JACXVP010000012">
    <property type="protein sequence ID" value="KAG5571888.1"/>
    <property type="molecule type" value="Genomic_DNA"/>
</dbReference>
<gene>
    <name evidence="1" type="ORF">H5410_061654</name>
</gene>
<comment type="caution">
    <text evidence="1">The sequence shown here is derived from an EMBL/GenBank/DDBJ whole genome shotgun (WGS) entry which is preliminary data.</text>
</comment>
<reference evidence="1 2" key="1">
    <citation type="submission" date="2020-09" db="EMBL/GenBank/DDBJ databases">
        <title>De no assembly of potato wild relative species, Solanum commersonii.</title>
        <authorList>
            <person name="Cho K."/>
        </authorList>
    </citation>
    <scope>NUCLEOTIDE SEQUENCE [LARGE SCALE GENOMIC DNA]</scope>
    <source>
        <strain evidence="1">LZ3.2</strain>
        <tissue evidence="1">Leaf</tissue>
    </source>
</reference>
<keyword evidence="2" id="KW-1185">Reference proteome</keyword>
<proteinExistence type="predicted"/>
<name>A0A9J5W9U8_SOLCO</name>
<sequence>MARMFGMAELQLRIDGHPFTDAEMEMMAERYPLSESEVFLCKIGPAFLEPLDDDEATAYEAMDDEEEDDVVEGWAEEEEKDVKKLTKCEDPRGWHTERRIAPAPKVLRVHKRRAERCLAPQCKGLDALPGVMEARHVPFLPTFSRF</sequence>
<accession>A0A9J5W9U8</accession>
<dbReference type="Proteomes" id="UP000824120">
    <property type="component" value="Chromosome 12"/>
</dbReference>